<accession>A0A426VDS0</accession>
<evidence type="ECO:0000313" key="2">
    <source>
        <dbReference type="EMBL" id="RRS05021.1"/>
    </source>
</evidence>
<dbReference type="EMBL" id="RSED01000005">
    <property type="protein sequence ID" value="RRS05021.1"/>
    <property type="molecule type" value="Genomic_DNA"/>
</dbReference>
<dbReference type="OrthoDB" id="8595329at2"/>
<dbReference type="Proteomes" id="UP000269265">
    <property type="component" value="Unassembled WGS sequence"/>
</dbReference>
<keyword evidence="3" id="KW-1185">Reference proteome</keyword>
<organism evidence="2 3">
    <name type="scientific">Aquabacterium soli</name>
    <dbReference type="NCBI Taxonomy" id="2493092"/>
    <lineage>
        <taxon>Bacteria</taxon>
        <taxon>Pseudomonadati</taxon>
        <taxon>Pseudomonadota</taxon>
        <taxon>Betaproteobacteria</taxon>
        <taxon>Burkholderiales</taxon>
        <taxon>Aquabacterium</taxon>
    </lineage>
</organism>
<dbReference type="AlphaFoldDB" id="A0A426VDS0"/>
<proteinExistence type="predicted"/>
<name>A0A426VDS0_9BURK</name>
<feature type="transmembrane region" description="Helical" evidence="1">
    <location>
        <begin position="49"/>
        <end position="68"/>
    </location>
</feature>
<gene>
    <name evidence="2" type="ORF">EIP75_07445</name>
</gene>
<keyword evidence="1" id="KW-0472">Membrane</keyword>
<comment type="caution">
    <text evidence="2">The sequence shown here is derived from an EMBL/GenBank/DDBJ whole genome shotgun (WGS) entry which is preliminary data.</text>
</comment>
<protein>
    <submittedName>
        <fullName evidence="2">Uncharacterized protein</fullName>
    </submittedName>
</protein>
<feature type="transmembrane region" description="Helical" evidence="1">
    <location>
        <begin position="74"/>
        <end position="97"/>
    </location>
</feature>
<keyword evidence="1" id="KW-0812">Transmembrane</keyword>
<keyword evidence="1" id="KW-1133">Transmembrane helix</keyword>
<evidence type="ECO:0000256" key="1">
    <source>
        <dbReference type="SAM" id="Phobius"/>
    </source>
</evidence>
<evidence type="ECO:0000313" key="3">
    <source>
        <dbReference type="Proteomes" id="UP000269265"/>
    </source>
</evidence>
<reference evidence="2 3" key="1">
    <citation type="submission" date="2018-12" db="EMBL/GenBank/DDBJ databases">
        <title>The whole draft genome of Aquabacterium sp. SJQ9.</title>
        <authorList>
            <person name="Sun L."/>
            <person name="Gao X."/>
            <person name="Chen W."/>
            <person name="Huang K."/>
        </authorList>
    </citation>
    <scope>NUCLEOTIDE SEQUENCE [LARGE SCALE GENOMIC DNA]</scope>
    <source>
        <strain evidence="2 3">SJQ9</strain>
    </source>
</reference>
<sequence>MTFRQLLYRYWFFGWLFRDVNRASLLERAAAWRHNQHQARWLPTYLKRWAVVTLLCFGIAALIEHGVGAPVLSAVFYVQAALGFTVNVVASVMLLGLKMLPAPF</sequence>